<comment type="caution">
    <text evidence="5">The sequence shown here is derived from an EMBL/GenBank/DDBJ whole genome shotgun (WGS) entry which is preliminary data.</text>
</comment>
<dbReference type="SUPFAM" id="SSF57756">
    <property type="entry name" value="Retrovirus zinc finger-like domains"/>
    <property type="match status" value="1"/>
</dbReference>
<dbReference type="Pfam" id="PF00098">
    <property type="entry name" value="zf-CCHC"/>
    <property type="match status" value="1"/>
</dbReference>
<dbReference type="EMBL" id="CAJFDI010000006">
    <property type="protein sequence ID" value="CAD5233889.1"/>
    <property type="molecule type" value="Genomic_DNA"/>
</dbReference>
<keyword evidence="1" id="KW-0862">Zinc</keyword>
<feature type="region of interest" description="Disordered" evidence="2">
    <location>
        <begin position="551"/>
        <end position="582"/>
    </location>
</feature>
<proteinExistence type="predicted"/>
<gene>
    <name evidence="5" type="ORF">BXYJ_LOCUS13980</name>
</gene>
<accession>A0A7I8WZI1</accession>
<evidence type="ECO:0000256" key="2">
    <source>
        <dbReference type="SAM" id="MobiDB-lite"/>
    </source>
</evidence>
<dbReference type="GO" id="GO:0019899">
    <property type="term" value="F:enzyme binding"/>
    <property type="evidence" value="ECO:0007669"/>
    <property type="project" value="UniProtKB-ARBA"/>
</dbReference>
<evidence type="ECO:0000256" key="1">
    <source>
        <dbReference type="PROSITE-ProRule" id="PRU00047"/>
    </source>
</evidence>
<keyword evidence="3" id="KW-1133">Transmembrane helix</keyword>
<keyword evidence="3" id="KW-0472">Membrane</keyword>
<protein>
    <submittedName>
        <fullName evidence="5">(pine wood nematode) hypothetical protein</fullName>
    </submittedName>
</protein>
<dbReference type="Gene3D" id="4.10.60.10">
    <property type="entry name" value="Zinc finger, CCHC-type"/>
    <property type="match status" value="1"/>
</dbReference>
<dbReference type="PROSITE" id="PS50158">
    <property type="entry name" value="ZF_CCHC"/>
    <property type="match status" value="1"/>
</dbReference>
<feature type="domain" description="CCHC-type" evidence="4">
    <location>
        <begin position="522"/>
        <end position="537"/>
    </location>
</feature>
<dbReference type="Proteomes" id="UP000659654">
    <property type="component" value="Unassembled WGS sequence"/>
</dbReference>
<dbReference type="OrthoDB" id="5869299at2759"/>
<keyword evidence="1" id="KW-0479">Metal-binding</keyword>
<dbReference type="GO" id="GO:0008270">
    <property type="term" value="F:zinc ion binding"/>
    <property type="evidence" value="ECO:0007669"/>
    <property type="project" value="UniProtKB-KW"/>
</dbReference>
<keyword evidence="1" id="KW-0863">Zinc-finger</keyword>
<evidence type="ECO:0000259" key="4">
    <source>
        <dbReference type="PROSITE" id="PS50158"/>
    </source>
</evidence>
<dbReference type="PANTHER" id="PTHR31524">
    <property type="match status" value="1"/>
</dbReference>
<keyword evidence="3" id="KW-0812">Transmembrane</keyword>
<evidence type="ECO:0000313" key="6">
    <source>
        <dbReference type="Proteomes" id="UP000659654"/>
    </source>
</evidence>
<keyword evidence="6" id="KW-1185">Reference proteome</keyword>
<dbReference type="AlphaFoldDB" id="A0A7I8WZI1"/>
<feature type="region of interest" description="Disordered" evidence="2">
    <location>
        <begin position="253"/>
        <end position="272"/>
    </location>
</feature>
<dbReference type="Pfam" id="PF03732">
    <property type="entry name" value="Retrotrans_gag"/>
    <property type="match status" value="1"/>
</dbReference>
<feature type="transmembrane region" description="Helical" evidence="3">
    <location>
        <begin position="1162"/>
        <end position="1186"/>
    </location>
</feature>
<name>A0A7I8WZI1_BURXY</name>
<reference evidence="5" key="1">
    <citation type="submission" date="2020-09" db="EMBL/GenBank/DDBJ databases">
        <authorList>
            <person name="Kikuchi T."/>
        </authorList>
    </citation>
    <scope>NUCLEOTIDE SEQUENCE</scope>
    <source>
        <strain evidence="5">Ka4C1</strain>
    </source>
</reference>
<dbReference type="GO" id="GO:0003676">
    <property type="term" value="F:nucleic acid binding"/>
    <property type="evidence" value="ECO:0007669"/>
    <property type="project" value="InterPro"/>
</dbReference>
<sequence>MQISLFQIEPTCQLFGKIDKDLHTICSFDTVPIVINQKKFEVRSWTIGEKDDWGKGRLGKKTIGEKFVMESAPTEQPMGPGQPEQPAAGSDPVLKLFDRTCDSILMGRPNSDDVRKLLVIMVEDCRKLATYLAREQRARALSETRTATMTGKAEKGLDNVCKSLNDIDTMNLGLGMWSSVVNKDLRDLKDQVGGIKSLGNAVEANKKVLRSVRDKLDQVASQKGNDVARFEKLEENLAGIRGLYAEQAGGAAPAQSEAVGHQEQLDDATRPSYSWNDVPVVLAGESGDQQTHNPANAPEEEPPIIASLECNSLLQPFNPNGSMTFQEWLEKFEDFRDQQATPWTNDVAVKKLRMFLNGEPRERLIKIAPATAPAEGGNQFKNFEEIKRELLESFNKDGGQAIARAELTVLRQQHDESVNAFLQRLKRLVARLDPDIPAPIREKRVFEEFMSRVRDDIANPLRLAVPENLEQARAKALAIESVNASSRLLSRDSMANGFATMVQALAGVNANGNNNSPKKGACFYCGIEGHFSRECRQRAREIQQGQAAFYRPSGGQHREGGFQRPPNRGRASSWWNDEEDRSPRESVNLLTVQEAPEKEGQVVEKTEREKSLELMRQKHANLLKLHSSSSIQSLHPVNALASVMFLVTCLTVVSPSVGAIQPMICQHQFGRRLVGLPEPPECPQVNVKPKVRPATLLLDIFRENEQVSETPAEVCQVVRSQIRYFTTLSGVYVEQPAKPIKELVTPAQCRDILRSGRCIHGPLTPQKDGWATSNVFKKDRPWPFFGSFGWKSQTLKNCITFGAHVQYNSNSHVLTATAGDLQACNYTSGECNLQDGSAILWKPNPALDCPFIKVGTFLGRLLGNVWLSDSRQFALTISNDSVPFKSCNRTLVKTPQGFAIPLSAARAKRGTKVVASNTLSAELQGLEESMIQIIQHNFENVIHHICFAHQSAAAQWKLLAETNPTAVFRKLLRDDYIHATMLTESIAEIYPCRPIGNESIRPRPGPKTGCTRYIPIDLTDPTDSSKSKGAFLDPMTAIITDHSPTVPCDAAPPFLLNKGDGFLQIEQHDSAVSNFDLNQVSWLKLLAVPPQINHKVPLVVFSSSMAANLSTGISFHHWQAAARPELHTGEGGSKPDDEGFFVETRSPTLLNLLLPDWTVSQIWLYACAVLVTCDAIGSLLGTYFLAKWNAARHYARLRRERRRERRDQEIIWSFRELDEGPVYRDVVSAVNTIGKD</sequence>
<evidence type="ECO:0000313" key="5">
    <source>
        <dbReference type="EMBL" id="CAD5233889.1"/>
    </source>
</evidence>
<dbReference type="PANTHER" id="PTHR31524:SF2">
    <property type="entry name" value="PROTEIN CBG10426"/>
    <property type="match status" value="1"/>
</dbReference>
<dbReference type="EMBL" id="CAJFCV020000006">
    <property type="protein sequence ID" value="CAG9129348.1"/>
    <property type="molecule type" value="Genomic_DNA"/>
</dbReference>
<evidence type="ECO:0000256" key="3">
    <source>
        <dbReference type="SAM" id="Phobius"/>
    </source>
</evidence>
<dbReference type="InterPro" id="IPR001878">
    <property type="entry name" value="Znf_CCHC"/>
</dbReference>
<dbReference type="InterPro" id="IPR036875">
    <property type="entry name" value="Znf_CCHC_sf"/>
</dbReference>
<dbReference type="SMART" id="SM00343">
    <property type="entry name" value="ZnF_C2HC"/>
    <property type="match status" value="1"/>
</dbReference>
<organism evidence="5 6">
    <name type="scientific">Bursaphelenchus xylophilus</name>
    <name type="common">Pinewood nematode worm</name>
    <name type="synonym">Aphelenchoides xylophilus</name>
    <dbReference type="NCBI Taxonomy" id="6326"/>
    <lineage>
        <taxon>Eukaryota</taxon>
        <taxon>Metazoa</taxon>
        <taxon>Ecdysozoa</taxon>
        <taxon>Nematoda</taxon>
        <taxon>Chromadorea</taxon>
        <taxon>Rhabditida</taxon>
        <taxon>Tylenchina</taxon>
        <taxon>Tylenchomorpha</taxon>
        <taxon>Aphelenchoidea</taxon>
        <taxon>Aphelenchoididae</taxon>
        <taxon>Bursaphelenchus</taxon>
    </lineage>
</organism>
<dbReference type="Proteomes" id="UP000582659">
    <property type="component" value="Unassembled WGS sequence"/>
</dbReference>
<dbReference type="InterPro" id="IPR005162">
    <property type="entry name" value="Retrotrans_gag_dom"/>
</dbReference>